<reference evidence="12" key="3">
    <citation type="submission" date="2025-08" db="UniProtKB">
        <authorList>
            <consortium name="Ensembl"/>
        </authorList>
    </citation>
    <scope>IDENTIFICATION</scope>
</reference>
<dbReference type="GO" id="GO:0005923">
    <property type="term" value="C:bicellular tight junction"/>
    <property type="evidence" value="ECO:0007669"/>
    <property type="project" value="UniProtKB-SubCell"/>
</dbReference>
<feature type="transmembrane region" description="Helical" evidence="11">
    <location>
        <begin position="156"/>
        <end position="177"/>
    </location>
</feature>
<evidence type="ECO:0000256" key="9">
    <source>
        <dbReference type="ARBA" id="ARBA00023136"/>
    </source>
</evidence>
<evidence type="ECO:0000313" key="12">
    <source>
        <dbReference type="Ensembl" id="ENSAMXP00000025562.2"/>
    </source>
</evidence>
<dbReference type="PROSITE" id="PS51257">
    <property type="entry name" value="PROKAR_LIPOPROTEIN"/>
    <property type="match status" value="1"/>
</dbReference>
<reference evidence="12" key="4">
    <citation type="submission" date="2025-09" db="UniProtKB">
        <authorList>
            <consortium name="Ensembl"/>
        </authorList>
    </citation>
    <scope>IDENTIFICATION</scope>
</reference>
<dbReference type="eggNOG" id="ENOG502RYXX">
    <property type="taxonomic scope" value="Eukaryota"/>
</dbReference>
<dbReference type="STRING" id="7994.ENSAMXP00000025562"/>
<dbReference type="Pfam" id="PF00822">
    <property type="entry name" value="PMP22_Claudin"/>
    <property type="match status" value="1"/>
</dbReference>
<dbReference type="InterPro" id="IPR006187">
    <property type="entry name" value="Claudin"/>
</dbReference>
<dbReference type="AlphaFoldDB" id="W5LRL9"/>
<name>W5LRL9_ASTMX</name>
<dbReference type="GO" id="GO:0005886">
    <property type="term" value="C:plasma membrane"/>
    <property type="evidence" value="ECO:0007669"/>
    <property type="project" value="UniProtKB-SubCell"/>
</dbReference>
<evidence type="ECO:0000256" key="6">
    <source>
        <dbReference type="ARBA" id="ARBA00022692"/>
    </source>
</evidence>
<dbReference type="Gene3D" id="1.20.140.150">
    <property type="match status" value="1"/>
</dbReference>
<accession>W5LRL9</accession>
<organism evidence="12 13">
    <name type="scientific">Astyanax mexicanus</name>
    <name type="common">Blind cave fish</name>
    <name type="synonym">Astyanax fasciatus mexicanus</name>
    <dbReference type="NCBI Taxonomy" id="7994"/>
    <lineage>
        <taxon>Eukaryota</taxon>
        <taxon>Metazoa</taxon>
        <taxon>Chordata</taxon>
        <taxon>Craniata</taxon>
        <taxon>Vertebrata</taxon>
        <taxon>Euteleostomi</taxon>
        <taxon>Actinopterygii</taxon>
        <taxon>Neopterygii</taxon>
        <taxon>Teleostei</taxon>
        <taxon>Ostariophysi</taxon>
        <taxon>Characiformes</taxon>
        <taxon>Characoidei</taxon>
        <taxon>Acestrorhamphidae</taxon>
        <taxon>Acestrorhamphinae</taxon>
        <taxon>Astyanax</taxon>
    </lineage>
</organism>
<dbReference type="Bgee" id="ENSAMXG00000024856">
    <property type="expression patterns" value="Expressed in olfactory epithelium and 1 other cell type or tissue"/>
</dbReference>
<evidence type="ECO:0000313" key="13">
    <source>
        <dbReference type="Proteomes" id="UP000018467"/>
    </source>
</evidence>
<keyword evidence="6 11" id="KW-0812">Transmembrane</keyword>
<reference evidence="13" key="1">
    <citation type="submission" date="2013-03" db="EMBL/GenBank/DDBJ databases">
        <authorList>
            <person name="Jeffery W."/>
            <person name="Warren W."/>
            <person name="Wilson R.K."/>
        </authorList>
    </citation>
    <scope>NUCLEOTIDE SEQUENCE</scope>
    <source>
        <strain evidence="13">female</strain>
    </source>
</reference>
<dbReference type="PANTHER" id="PTHR12002">
    <property type="entry name" value="CLAUDIN"/>
    <property type="match status" value="1"/>
</dbReference>
<evidence type="ECO:0000256" key="2">
    <source>
        <dbReference type="ARBA" id="ARBA00004651"/>
    </source>
</evidence>
<dbReference type="Ensembl" id="ENSAMXT00000025582.2">
    <property type="protein sequence ID" value="ENSAMXP00000025562.2"/>
    <property type="gene ID" value="ENSAMXG00000024856.2"/>
</dbReference>
<feature type="transmembrane region" description="Helical" evidence="11">
    <location>
        <begin position="111"/>
        <end position="135"/>
    </location>
</feature>
<dbReference type="Proteomes" id="UP000018467">
    <property type="component" value="Unassembled WGS sequence"/>
</dbReference>
<reference evidence="13" key="2">
    <citation type="journal article" date="2014" name="Nat. Commun.">
        <title>The cavefish genome reveals candidate genes for eye loss.</title>
        <authorList>
            <person name="McGaugh S.E."/>
            <person name="Gross J.B."/>
            <person name="Aken B."/>
            <person name="Blin M."/>
            <person name="Borowsky R."/>
            <person name="Chalopin D."/>
            <person name="Hinaux H."/>
            <person name="Jeffery W.R."/>
            <person name="Keene A."/>
            <person name="Ma L."/>
            <person name="Minx P."/>
            <person name="Murphy D."/>
            <person name="O'Quin K.E."/>
            <person name="Retaux S."/>
            <person name="Rohner N."/>
            <person name="Searle S.M."/>
            <person name="Stahl B.A."/>
            <person name="Tabin C."/>
            <person name="Volff J.N."/>
            <person name="Yoshizawa M."/>
            <person name="Warren W.C."/>
        </authorList>
    </citation>
    <scope>NUCLEOTIDE SEQUENCE [LARGE SCALE GENOMIC DNA]</scope>
    <source>
        <strain evidence="13">female</strain>
    </source>
</reference>
<keyword evidence="9 11" id="KW-0472">Membrane</keyword>
<dbReference type="HOGENOM" id="CLU_090872_0_0_1"/>
<keyword evidence="8 11" id="KW-1133">Transmembrane helix</keyword>
<sequence length="244" mass="26428">MRTPLGLLIAMVFVACGWILDLTTTVAPNWRTIHNISGHPEDLVLHQGIWDICRSFTASRDVLCNHEDIEYFNNQIIEIARRMMLANLIVTLIGLCVVTIGTHCWTNKPRLSVGALGGLLIFSSGVLAIIPVAWYHHILTFINSPSSDIRVGYCIVLGYTGGIIEVLAGLAMFGGLYQGQCHGGKSGEGGAGNIGRSDSQPHPKSDGHGSARRSRASSVPYALESLKQEVNFWRGKTSSASKTL</sequence>
<feature type="region of interest" description="Disordered" evidence="10">
    <location>
        <begin position="188"/>
        <end position="218"/>
    </location>
</feature>
<dbReference type="InterPro" id="IPR004031">
    <property type="entry name" value="PMP22/EMP/MP20/Claudin"/>
</dbReference>
<keyword evidence="7" id="KW-0965">Cell junction</keyword>
<dbReference type="GO" id="GO:0005198">
    <property type="term" value="F:structural molecule activity"/>
    <property type="evidence" value="ECO:0007669"/>
    <property type="project" value="InterPro"/>
</dbReference>
<keyword evidence="5" id="KW-1003">Cell membrane</keyword>
<comment type="subcellular location">
    <subcellularLocation>
        <location evidence="1">Cell junction</location>
        <location evidence="1">Tight junction</location>
    </subcellularLocation>
    <subcellularLocation>
        <location evidence="2">Cell membrane</location>
        <topology evidence="2">Multi-pass membrane protein</topology>
    </subcellularLocation>
</comment>
<feature type="compositionally biased region" description="Basic and acidic residues" evidence="10">
    <location>
        <begin position="199"/>
        <end position="209"/>
    </location>
</feature>
<keyword evidence="4" id="KW-0796">Tight junction</keyword>
<protein>
    <submittedName>
        <fullName evidence="12">Claudin-23-like</fullName>
    </submittedName>
</protein>
<evidence type="ECO:0000256" key="10">
    <source>
        <dbReference type="SAM" id="MobiDB-lite"/>
    </source>
</evidence>
<dbReference type="InParanoid" id="W5LRL9"/>
<evidence type="ECO:0000256" key="4">
    <source>
        <dbReference type="ARBA" id="ARBA00022427"/>
    </source>
</evidence>
<evidence type="ECO:0000256" key="7">
    <source>
        <dbReference type="ARBA" id="ARBA00022949"/>
    </source>
</evidence>
<evidence type="ECO:0000256" key="8">
    <source>
        <dbReference type="ARBA" id="ARBA00022989"/>
    </source>
</evidence>
<evidence type="ECO:0000256" key="1">
    <source>
        <dbReference type="ARBA" id="ARBA00004435"/>
    </source>
</evidence>
<evidence type="ECO:0000256" key="5">
    <source>
        <dbReference type="ARBA" id="ARBA00022475"/>
    </source>
</evidence>
<comment type="similarity">
    <text evidence="3">Belongs to the claudin family.</text>
</comment>
<evidence type="ECO:0000256" key="3">
    <source>
        <dbReference type="ARBA" id="ARBA00008295"/>
    </source>
</evidence>
<feature type="transmembrane region" description="Helical" evidence="11">
    <location>
        <begin position="85"/>
        <end position="105"/>
    </location>
</feature>
<keyword evidence="13" id="KW-1185">Reference proteome</keyword>
<evidence type="ECO:0000256" key="11">
    <source>
        <dbReference type="SAM" id="Phobius"/>
    </source>
</evidence>
<dbReference type="PRINTS" id="PR01077">
    <property type="entry name" value="CLAUDIN"/>
</dbReference>
<feature type="transmembrane region" description="Helical" evidence="11">
    <location>
        <begin position="6"/>
        <end position="27"/>
    </location>
</feature>
<proteinExistence type="inferred from homology"/>
<dbReference type="GeneTree" id="ENSGT00390000006975"/>